<comment type="similarity">
    <text evidence="2">Belongs to the paxM FAD-dependent monooxygenase family.</text>
</comment>
<dbReference type="Gene3D" id="3.50.50.60">
    <property type="entry name" value="FAD/NAD(P)-binding domain"/>
    <property type="match status" value="1"/>
</dbReference>
<keyword evidence="6" id="KW-1185">Reference proteome</keyword>
<evidence type="ECO:0000256" key="1">
    <source>
        <dbReference type="ARBA" id="ARBA00001974"/>
    </source>
</evidence>
<evidence type="ECO:0000313" key="6">
    <source>
        <dbReference type="Proteomes" id="UP001444661"/>
    </source>
</evidence>
<dbReference type="InterPro" id="IPR050493">
    <property type="entry name" value="FAD-dep_Monooxygenase_BioMet"/>
</dbReference>
<dbReference type="PANTHER" id="PTHR13789:SF315">
    <property type="entry name" value="FAD-DEPENDENT MONOOXYGENASE MDPD"/>
    <property type="match status" value="1"/>
</dbReference>
<dbReference type="Proteomes" id="UP001444661">
    <property type="component" value="Unassembled WGS sequence"/>
</dbReference>
<dbReference type="PANTHER" id="PTHR13789">
    <property type="entry name" value="MONOOXYGENASE"/>
    <property type="match status" value="1"/>
</dbReference>
<dbReference type="InterPro" id="IPR036188">
    <property type="entry name" value="FAD/NAD-bd_sf"/>
</dbReference>
<gene>
    <name evidence="5" type="ORF">PG993_004035</name>
</gene>
<comment type="caution">
    <text evidence="5">The sequence shown here is derived from an EMBL/GenBank/DDBJ whole genome shotgun (WGS) entry which is preliminary data.</text>
</comment>
<dbReference type="SUPFAM" id="SSF51905">
    <property type="entry name" value="FAD/NAD(P)-binding domain"/>
    <property type="match status" value="1"/>
</dbReference>
<accession>A0ABR1TBL3</accession>
<dbReference type="EMBL" id="JAQQWK010000003">
    <property type="protein sequence ID" value="KAK8044011.1"/>
    <property type="molecule type" value="Genomic_DNA"/>
</dbReference>
<organism evidence="5 6">
    <name type="scientific">Apiospora rasikravindrae</name>
    <dbReference type="NCBI Taxonomy" id="990691"/>
    <lineage>
        <taxon>Eukaryota</taxon>
        <taxon>Fungi</taxon>
        <taxon>Dikarya</taxon>
        <taxon>Ascomycota</taxon>
        <taxon>Pezizomycotina</taxon>
        <taxon>Sordariomycetes</taxon>
        <taxon>Xylariomycetidae</taxon>
        <taxon>Amphisphaeriales</taxon>
        <taxon>Apiosporaceae</taxon>
        <taxon>Apiospora</taxon>
    </lineage>
</organism>
<protein>
    <recommendedName>
        <fullName evidence="7">FAD/NAD(P)-binding domain-containing protein</fullName>
    </recommendedName>
</protein>
<keyword evidence="3" id="KW-0560">Oxidoreductase</keyword>
<evidence type="ECO:0008006" key="7">
    <source>
        <dbReference type="Google" id="ProtNLM"/>
    </source>
</evidence>
<comment type="cofactor">
    <cofactor evidence="1">
        <name>FAD</name>
        <dbReference type="ChEBI" id="CHEBI:57692"/>
    </cofactor>
</comment>
<reference evidence="5 6" key="1">
    <citation type="submission" date="2023-01" db="EMBL/GenBank/DDBJ databases">
        <title>Analysis of 21 Apiospora genomes using comparative genomics revels a genus with tremendous synthesis potential of carbohydrate active enzymes and secondary metabolites.</title>
        <authorList>
            <person name="Sorensen T."/>
        </authorList>
    </citation>
    <scope>NUCLEOTIDE SEQUENCE [LARGE SCALE GENOMIC DNA]</scope>
    <source>
        <strain evidence="5 6">CBS 33761</strain>
    </source>
</reference>
<sequence>MPLSPSAKSLTQLARSPLSGISVCVVGAGPAGVYTALQCWRKGHNVRILERDFFMIAPQVINHIKTWPDMADENDRIAADPRVSFHRNTGERISGPFPFGFDKRKGSDADAELGPAKRFHFHHRPKFLQMLISQLERIGIQVEYGCRAAEFYEDEDKAGVRLDDGRTMEADVVVAADGIGTKSHTLVNGQDIRAWPSGLAGFRAAFPAEMIADDAEVSERTKILDDGHPHFQLFHGLGLHMTLMRTEDIITWGMTHKDEGTASESWFANVDPSTVMDYVSTIPTFPSFLKRLIEMTPKDGIVDWKIMWRNPQPLTTSPSVVTPSTLRPAWSWPAGGNVPWATKVHNKLRFDRVSCCQKLGFVNLAKRNNRDVKTADSKKTEDLVPEQGRWLWGHDPEKYVQENFPTALDHLQKGTPFKNTNIPLGYVHEEWAVDELMARVERNEPLNLGGDWS</sequence>
<evidence type="ECO:0000313" key="5">
    <source>
        <dbReference type="EMBL" id="KAK8044011.1"/>
    </source>
</evidence>
<keyword evidence="4" id="KW-0503">Monooxygenase</keyword>
<name>A0ABR1TBL3_9PEZI</name>
<evidence type="ECO:0000256" key="2">
    <source>
        <dbReference type="ARBA" id="ARBA00007992"/>
    </source>
</evidence>
<evidence type="ECO:0000256" key="3">
    <source>
        <dbReference type="ARBA" id="ARBA00023002"/>
    </source>
</evidence>
<evidence type="ECO:0000256" key="4">
    <source>
        <dbReference type="ARBA" id="ARBA00023033"/>
    </source>
</evidence>
<proteinExistence type="inferred from homology"/>